<proteinExistence type="predicted"/>
<dbReference type="EMBL" id="CANTFM010000654">
    <property type="protein sequence ID" value="CAI5727438.1"/>
    <property type="molecule type" value="Genomic_DNA"/>
</dbReference>
<dbReference type="Proteomes" id="UP001162029">
    <property type="component" value="Unassembled WGS sequence"/>
</dbReference>
<sequence length="430" mass="47490">MELLHNLPTLVVQLKALRDDMERKSKLYDSLLRSLGSTVPMSFDSSQNGTRGSIYTSFSSSMLDSRASQMTLEDLSSLNTALDDTHYANTMVSRQSSIMRRQKQQGYRRSTRLPQTRSAYSMNNMSMGRMGPEKFTVMWVSGECGISLRNFSRNDNKVGAQIAVLQHVDGVTTGISNCRLGDQLVTINDEQVDALTFSEILEKLKLAQCPISLGFRTNANVQTSPRAASSPSNNFRNSTGMSRSGAFFSTGGSMKSKKIMKKSTVDRHSMSEDGYTNANKLFGHDESSDMVHETIGHPGYGDLTSKLRSSSGAATMTWDRSTITSVQSSSSTPSDELEIWCREQEEMHSVIIVLLTETIMRCEKLQQENLDQLQNLMQLSASSPQLSDSSSTVSYYAGADRVSNVENQLDVLGVNSVVLPVPRNRTSKLP</sequence>
<evidence type="ECO:0000313" key="3">
    <source>
        <dbReference type="Proteomes" id="UP001162029"/>
    </source>
</evidence>
<comment type="caution">
    <text evidence="2">The sequence shown here is derived from an EMBL/GenBank/DDBJ whole genome shotgun (WGS) entry which is preliminary data.</text>
</comment>
<organism evidence="2 3">
    <name type="scientific">Peronospora destructor</name>
    <dbReference type="NCBI Taxonomy" id="86335"/>
    <lineage>
        <taxon>Eukaryota</taxon>
        <taxon>Sar</taxon>
        <taxon>Stramenopiles</taxon>
        <taxon>Oomycota</taxon>
        <taxon>Peronosporomycetes</taxon>
        <taxon>Peronosporales</taxon>
        <taxon>Peronosporaceae</taxon>
        <taxon>Peronospora</taxon>
    </lineage>
</organism>
<evidence type="ECO:0000256" key="1">
    <source>
        <dbReference type="SAM" id="MobiDB-lite"/>
    </source>
</evidence>
<protein>
    <recommendedName>
        <fullName evidence="4">PDZ domain-containing protein</fullName>
    </recommendedName>
</protein>
<name>A0AAV0TTQ5_9STRA</name>
<reference evidence="2" key="1">
    <citation type="submission" date="2022-12" db="EMBL/GenBank/DDBJ databases">
        <authorList>
            <person name="Webb A."/>
        </authorList>
    </citation>
    <scope>NUCLEOTIDE SEQUENCE</scope>
    <source>
        <strain evidence="2">Pd1</strain>
    </source>
</reference>
<dbReference type="AlphaFoldDB" id="A0AAV0TTQ5"/>
<keyword evidence="3" id="KW-1185">Reference proteome</keyword>
<accession>A0AAV0TTQ5</accession>
<evidence type="ECO:0000313" key="2">
    <source>
        <dbReference type="EMBL" id="CAI5727438.1"/>
    </source>
</evidence>
<gene>
    <name evidence="2" type="ORF">PDE001_LOCUS3807</name>
</gene>
<evidence type="ECO:0008006" key="4">
    <source>
        <dbReference type="Google" id="ProtNLM"/>
    </source>
</evidence>
<feature type="region of interest" description="Disordered" evidence="1">
    <location>
        <begin position="223"/>
        <end position="242"/>
    </location>
</feature>